<evidence type="ECO:0000313" key="2">
    <source>
        <dbReference type="EMBL" id="KAG0013128.1"/>
    </source>
</evidence>
<accession>A0A9P6SZ46</accession>
<protein>
    <submittedName>
        <fullName evidence="2">Uncharacterized protein</fullName>
    </submittedName>
</protein>
<dbReference type="EMBL" id="JAAAID010000888">
    <property type="protein sequence ID" value="KAG0013128.1"/>
    <property type="molecule type" value="Genomic_DNA"/>
</dbReference>
<keyword evidence="3" id="KW-1185">Reference proteome</keyword>
<evidence type="ECO:0000256" key="1">
    <source>
        <dbReference type="SAM" id="MobiDB-lite"/>
    </source>
</evidence>
<evidence type="ECO:0000313" key="3">
    <source>
        <dbReference type="Proteomes" id="UP000703661"/>
    </source>
</evidence>
<sequence length="110" mass="11820">MKAGSMLRYGGLGAKHVSPQFPPGDNPDEMEDEIIEKSGEKPDDVDVDPRLIGGGEVGLLPEIGDVEEEVLFVASLSEGMELSARALELFWPVKLTTVVAAELLEEEAIV</sequence>
<comment type="caution">
    <text evidence="2">The sequence shown here is derived from an EMBL/GenBank/DDBJ whole genome shotgun (WGS) entry which is preliminary data.</text>
</comment>
<reference evidence="2" key="1">
    <citation type="journal article" date="2020" name="Fungal Divers.">
        <title>Resolving the Mortierellaceae phylogeny through synthesis of multi-gene phylogenetics and phylogenomics.</title>
        <authorList>
            <person name="Vandepol N."/>
            <person name="Liber J."/>
            <person name="Desiro A."/>
            <person name="Na H."/>
            <person name="Kennedy M."/>
            <person name="Barry K."/>
            <person name="Grigoriev I.V."/>
            <person name="Miller A.N."/>
            <person name="O'Donnell K."/>
            <person name="Stajich J.E."/>
            <person name="Bonito G."/>
        </authorList>
    </citation>
    <scope>NUCLEOTIDE SEQUENCE</scope>
    <source>
        <strain evidence="2">NRRL 2769</strain>
    </source>
</reference>
<name>A0A9P6SZ46_9FUNG</name>
<gene>
    <name evidence="2" type="ORF">BGZ80_011271</name>
</gene>
<proteinExistence type="predicted"/>
<feature type="region of interest" description="Disordered" evidence="1">
    <location>
        <begin position="1"/>
        <end position="31"/>
    </location>
</feature>
<dbReference type="Proteomes" id="UP000703661">
    <property type="component" value="Unassembled WGS sequence"/>
</dbReference>
<dbReference type="AlphaFoldDB" id="A0A9P6SZ46"/>
<organism evidence="2 3">
    <name type="scientific">Entomortierella chlamydospora</name>
    <dbReference type="NCBI Taxonomy" id="101097"/>
    <lineage>
        <taxon>Eukaryota</taxon>
        <taxon>Fungi</taxon>
        <taxon>Fungi incertae sedis</taxon>
        <taxon>Mucoromycota</taxon>
        <taxon>Mortierellomycotina</taxon>
        <taxon>Mortierellomycetes</taxon>
        <taxon>Mortierellales</taxon>
        <taxon>Mortierellaceae</taxon>
        <taxon>Entomortierella</taxon>
    </lineage>
</organism>